<dbReference type="PANTHER" id="PTHR43763">
    <property type="entry name" value="XAA-PRO AMINOPEPTIDASE 1"/>
    <property type="match status" value="1"/>
</dbReference>
<dbReference type="Pfam" id="PF01321">
    <property type="entry name" value="Creatinase_N"/>
    <property type="match status" value="1"/>
</dbReference>
<dbReference type="InterPro" id="IPR050422">
    <property type="entry name" value="X-Pro_aminopeptidase_P"/>
</dbReference>
<protein>
    <submittedName>
        <fullName evidence="7">Xaa-Pro aminopeptidase</fullName>
    </submittedName>
</protein>
<proteinExistence type="inferred from homology"/>
<keyword evidence="2" id="KW-0479">Metal-binding</keyword>
<dbReference type="InterPro" id="IPR036005">
    <property type="entry name" value="Creatinase/aminopeptidase-like"/>
</dbReference>
<evidence type="ECO:0000259" key="5">
    <source>
        <dbReference type="Pfam" id="PF01321"/>
    </source>
</evidence>
<dbReference type="PANTHER" id="PTHR43763:SF6">
    <property type="entry name" value="XAA-PRO AMINOPEPTIDASE 1"/>
    <property type="match status" value="1"/>
</dbReference>
<evidence type="ECO:0000313" key="8">
    <source>
        <dbReference type="Proteomes" id="UP000184480"/>
    </source>
</evidence>
<dbReference type="InterPro" id="IPR000587">
    <property type="entry name" value="Creatinase_N"/>
</dbReference>
<dbReference type="Proteomes" id="UP000184480">
    <property type="component" value="Unassembled WGS sequence"/>
</dbReference>
<dbReference type="EMBL" id="FQUC01000004">
    <property type="protein sequence ID" value="SHF18910.1"/>
    <property type="molecule type" value="Genomic_DNA"/>
</dbReference>
<dbReference type="Gene3D" id="3.90.230.10">
    <property type="entry name" value="Creatinase/methionine aminopeptidase superfamily"/>
    <property type="match status" value="1"/>
</dbReference>
<dbReference type="InterPro" id="IPR033740">
    <property type="entry name" value="Pept_M24B"/>
</dbReference>
<feature type="domain" description="Creatinase N-terminal" evidence="5">
    <location>
        <begin position="8"/>
        <end position="129"/>
    </location>
</feature>
<gene>
    <name evidence="7" type="ORF">SAMN05444362_104126</name>
</gene>
<evidence type="ECO:0000259" key="6">
    <source>
        <dbReference type="Pfam" id="PF16188"/>
    </source>
</evidence>
<evidence type="ECO:0000313" key="7">
    <source>
        <dbReference type="EMBL" id="SHF18910.1"/>
    </source>
</evidence>
<dbReference type="Pfam" id="PF00557">
    <property type="entry name" value="Peptidase_M24"/>
    <property type="match status" value="1"/>
</dbReference>
<dbReference type="AlphaFoldDB" id="A0A1M4ZLF1"/>
<keyword evidence="7" id="KW-0031">Aminopeptidase</keyword>
<dbReference type="FunFam" id="3.40.350.10:FF:000003">
    <property type="entry name" value="Xaa-pro aminopeptidase P"/>
    <property type="match status" value="1"/>
</dbReference>
<reference evidence="8" key="1">
    <citation type="submission" date="2016-11" db="EMBL/GenBank/DDBJ databases">
        <authorList>
            <person name="Varghese N."/>
            <person name="Submissions S."/>
        </authorList>
    </citation>
    <scope>NUCLEOTIDE SEQUENCE [LARGE SCALE GENOMIC DNA]</scope>
    <source>
        <strain evidence="8">DSM 27370</strain>
    </source>
</reference>
<dbReference type="InterPro" id="IPR032416">
    <property type="entry name" value="Peptidase_M24_C"/>
</dbReference>
<organism evidence="7 8">
    <name type="scientific">Dysgonomonas macrotermitis</name>
    <dbReference type="NCBI Taxonomy" id="1346286"/>
    <lineage>
        <taxon>Bacteria</taxon>
        <taxon>Pseudomonadati</taxon>
        <taxon>Bacteroidota</taxon>
        <taxon>Bacteroidia</taxon>
        <taxon>Bacteroidales</taxon>
        <taxon>Dysgonomonadaceae</taxon>
        <taxon>Dysgonomonas</taxon>
    </lineage>
</organism>
<dbReference type="Pfam" id="PF16189">
    <property type="entry name" value="Creatinase_N_2"/>
    <property type="match status" value="1"/>
</dbReference>
<evidence type="ECO:0000259" key="4">
    <source>
        <dbReference type="Pfam" id="PF00557"/>
    </source>
</evidence>
<dbReference type="InterPro" id="IPR029149">
    <property type="entry name" value="Creatin/AminoP/Spt16_N"/>
</dbReference>
<dbReference type="GO" id="GO:0005737">
    <property type="term" value="C:cytoplasm"/>
    <property type="evidence" value="ECO:0007669"/>
    <property type="project" value="UniProtKB-ARBA"/>
</dbReference>
<dbReference type="GO" id="GO:0046872">
    <property type="term" value="F:metal ion binding"/>
    <property type="evidence" value="ECO:0007669"/>
    <property type="project" value="UniProtKB-KW"/>
</dbReference>
<accession>A0A1M4ZLF1</accession>
<dbReference type="STRING" id="1346286.SAMN05444362_104126"/>
<name>A0A1M4ZLF1_9BACT</name>
<evidence type="ECO:0000256" key="3">
    <source>
        <dbReference type="ARBA" id="ARBA00022801"/>
    </source>
</evidence>
<comment type="similarity">
    <text evidence="1">Belongs to the peptidase M24B family.</text>
</comment>
<evidence type="ECO:0000256" key="1">
    <source>
        <dbReference type="ARBA" id="ARBA00008766"/>
    </source>
</evidence>
<keyword evidence="3" id="KW-0378">Hydrolase</keyword>
<keyword evidence="8" id="KW-1185">Reference proteome</keyword>
<feature type="domain" description="Peptidase M24 C-terminal" evidence="6">
    <location>
        <begin position="535"/>
        <end position="594"/>
    </location>
</feature>
<evidence type="ECO:0000256" key="2">
    <source>
        <dbReference type="ARBA" id="ARBA00022723"/>
    </source>
</evidence>
<dbReference type="Pfam" id="PF16188">
    <property type="entry name" value="Peptidase_M24_C"/>
    <property type="match status" value="1"/>
</dbReference>
<dbReference type="SUPFAM" id="SSF53092">
    <property type="entry name" value="Creatinase/prolidase N-terminal domain"/>
    <property type="match status" value="1"/>
</dbReference>
<keyword evidence="7" id="KW-0645">Protease</keyword>
<dbReference type="GO" id="GO:0070006">
    <property type="term" value="F:metalloaminopeptidase activity"/>
    <property type="evidence" value="ECO:0007669"/>
    <property type="project" value="InterPro"/>
</dbReference>
<dbReference type="OrthoDB" id="9806388at2"/>
<dbReference type="FunFam" id="3.90.230.10:FF:000009">
    <property type="entry name" value="xaa-Pro aminopeptidase 2"/>
    <property type="match status" value="1"/>
</dbReference>
<dbReference type="InterPro" id="IPR000994">
    <property type="entry name" value="Pept_M24"/>
</dbReference>
<dbReference type="Gene3D" id="3.40.350.10">
    <property type="entry name" value="Creatinase/prolidase N-terminal domain"/>
    <property type="match status" value="2"/>
</dbReference>
<sequence>MANVIHRRLSSLRQFLEEKDLHAFIIPSTDPHLSEYPASHWASREWISGFTGSAGTIVVTRDKAGLWTDSRYFLQAAQQLNNSGIDLFREGLPTTPTIEEWLLSELSEGNNVGIDGNVYAAHDAYQLTARLNSKGLHLIADYDPFTQIWKDRPQIPTNTIFELPTKYSGVSASDKIKEVRQFLKKEGADSILISSLDTIAWLYNIRGNDVHCNPVAVCHAYVSNNEAVIFIDPKKLTQETVQHFQQEGVAIADYTKVEDYVSNITEDSKICLQSTKISFSLYNRIPKSCRIIDIPSPVDLMKSVKNETEKQGFRNAMERDGVALVKFFMWLEKAVPAGEVEELTIVEKLVEYRSQQDLFVGESFDTIAGYMPNGAIVHYHVTPESSLKVKPEGLLLIDSGAQFFDGTTDITRTVAVGTISEQMKKDYTMVLKGHINLATAIFPQGTRGSQLDILARKTLWDNGLNYLHGTGHGIGHFLNVHEGPQNIRMNENPTTLQPGMVTSNEPGLYRANQYGIRIENLILAKEECVTEFGAFYSFETLTLCPIDTAPIIKEMLTNKEISWFNNYHQFVFDRLSPSLTEEEKAWLKEKTKAI</sequence>
<dbReference type="SUPFAM" id="SSF55920">
    <property type="entry name" value="Creatinase/aminopeptidase"/>
    <property type="match status" value="1"/>
</dbReference>
<feature type="domain" description="Peptidase M24" evidence="4">
    <location>
        <begin position="312"/>
        <end position="525"/>
    </location>
</feature>
<dbReference type="CDD" id="cd01085">
    <property type="entry name" value="APP"/>
    <property type="match status" value="1"/>
</dbReference>
<dbReference type="RefSeq" id="WP_062184176.1">
    <property type="nucleotide sequence ID" value="NZ_BBXL01000025.1"/>
</dbReference>